<dbReference type="Proteomes" id="UP000193411">
    <property type="component" value="Unassembled WGS sequence"/>
</dbReference>
<reference evidence="2 3" key="1">
    <citation type="submission" date="2016-07" db="EMBL/GenBank/DDBJ databases">
        <title>Pervasive Adenine N6-methylation of Active Genes in Fungi.</title>
        <authorList>
            <consortium name="DOE Joint Genome Institute"/>
            <person name="Mondo S.J."/>
            <person name="Dannebaum R.O."/>
            <person name="Kuo R.C."/>
            <person name="Labutti K."/>
            <person name="Haridas S."/>
            <person name="Kuo A."/>
            <person name="Salamov A."/>
            <person name="Ahrendt S.R."/>
            <person name="Lipzen A."/>
            <person name="Sullivan W."/>
            <person name="Andreopoulos W.B."/>
            <person name="Clum A."/>
            <person name="Lindquist E."/>
            <person name="Daum C."/>
            <person name="Ramamoorthy G.K."/>
            <person name="Gryganskyi A."/>
            <person name="Culley D."/>
            <person name="Magnuson J.K."/>
            <person name="James T.Y."/>
            <person name="O'Malley M.A."/>
            <person name="Stajich J.E."/>
            <person name="Spatafora J.W."/>
            <person name="Visel A."/>
            <person name="Grigoriev I.V."/>
        </authorList>
    </citation>
    <scope>NUCLEOTIDE SEQUENCE [LARGE SCALE GENOMIC DNA]</scope>
    <source>
        <strain evidence="2 3">PL171</strain>
    </source>
</reference>
<gene>
    <name evidence="2" type="ORF">BCR44DRAFT_254278</name>
</gene>
<protein>
    <submittedName>
        <fullName evidence="2">Uncharacterized protein</fullName>
    </submittedName>
</protein>
<dbReference type="AlphaFoldDB" id="A0A1Y2I426"/>
<feature type="transmembrane region" description="Helical" evidence="1">
    <location>
        <begin position="74"/>
        <end position="91"/>
    </location>
</feature>
<evidence type="ECO:0000256" key="1">
    <source>
        <dbReference type="SAM" id="Phobius"/>
    </source>
</evidence>
<feature type="transmembrane region" description="Helical" evidence="1">
    <location>
        <begin position="44"/>
        <end position="62"/>
    </location>
</feature>
<keyword evidence="3" id="KW-1185">Reference proteome</keyword>
<evidence type="ECO:0000313" key="2">
    <source>
        <dbReference type="EMBL" id="ORZ40701.1"/>
    </source>
</evidence>
<sequence>MSEDSAPGSELTIGSGTRYRNTICQLKDFFHDEHWPGSGSNTTTIYLAVLTCVHTCVPRLNLLLLAQHWTGKQVCLGRVTIVAAIFFFFFSRPSPSRLAANGFPRSFAAILETLNDTMVSRDAHVLPSGHLFQYIASSH</sequence>
<keyword evidence="1" id="KW-0472">Membrane</keyword>
<comment type="caution">
    <text evidence="2">The sequence shown here is derived from an EMBL/GenBank/DDBJ whole genome shotgun (WGS) entry which is preliminary data.</text>
</comment>
<name>A0A1Y2I426_9FUNG</name>
<organism evidence="2 3">
    <name type="scientific">Catenaria anguillulae PL171</name>
    <dbReference type="NCBI Taxonomy" id="765915"/>
    <lineage>
        <taxon>Eukaryota</taxon>
        <taxon>Fungi</taxon>
        <taxon>Fungi incertae sedis</taxon>
        <taxon>Blastocladiomycota</taxon>
        <taxon>Blastocladiomycetes</taxon>
        <taxon>Blastocladiales</taxon>
        <taxon>Catenariaceae</taxon>
        <taxon>Catenaria</taxon>
    </lineage>
</organism>
<dbReference type="EMBL" id="MCFL01000002">
    <property type="protein sequence ID" value="ORZ40701.1"/>
    <property type="molecule type" value="Genomic_DNA"/>
</dbReference>
<keyword evidence="1" id="KW-0812">Transmembrane</keyword>
<proteinExistence type="predicted"/>
<keyword evidence="1" id="KW-1133">Transmembrane helix</keyword>
<accession>A0A1Y2I426</accession>
<evidence type="ECO:0000313" key="3">
    <source>
        <dbReference type="Proteomes" id="UP000193411"/>
    </source>
</evidence>